<dbReference type="InterPro" id="IPR029711">
    <property type="entry name" value="Haus7-like"/>
</dbReference>
<accession>A0ABD1KXZ8</accession>
<comment type="caution">
    <text evidence="2">The sequence shown here is derived from an EMBL/GenBank/DDBJ whole genome shotgun (WGS) entry which is preliminary data.</text>
</comment>
<protein>
    <submittedName>
        <fullName evidence="2">Uncharacterized protein</fullName>
    </submittedName>
</protein>
<dbReference type="PANTHER" id="PTHR14352">
    <property type="entry name" value="HAUS AUGMIN-LIKE COMPLEX SUBUNIT 7"/>
    <property type="match status" value="1"/>
</dbReference>
<feature type="coiled-coil region" evidence="1">
    <location>
        <begin position="205"/>
        <end position="232"/>
    </location>
</feature>
<keyword evidence="3" id="KW-1185">Reference proteome</keyword>
<organism evidence="2 3">
    <name type="scientific">Coilia grayii</name>
    <name type="common">Gray's grenadier anchovy</name>
    <dbReference type="NCBI Taxonomy" id="363190"/>
    <lineage>
        <taxon>Eukaryota</taxon>
        <taxon>Metazoa</taxon>
        <taxon>Chordata</taxon>
        <taxon>Craniata</taxon>
        <taxon>Vertebrata</taxon>
        <taxon>Euteleostomi</taxon>
        <taxon>Actinopterygii</taxon>
        <taxon>Neopterygii</taxon>
        <taxon>Teleostei</taxon>
        <taxon>Clupei</taxon>
        <taxon>Clupeiformes</taxon>
        <taxon>Clupeoidei</taxon>
        <taxon>Engraulidae</taxon>
        <taxon>Coilinae</taxon>
        <taxon>Coilia</taxon>
    </lineage>
</organism>
<dbReference type="EMBL" id="JBHFQA010000001">
    <property type="protein sequence ID" value="KAL2104012.1"/>
    <property type="molecule type" value="Genomic_DNA"/>
</dbReference>
<dbReference type="AlphaFoldDB" id="A0ABD1KXZ8"/>
<gene>
    <name evidence="2" type="ORF">ACEWY4_000880</name>
</gene>
<sequence>MDDENNALLNIGYELSLCDLNDLDLIKGVAPPLRQLGFLERLISLVSDPVSGNSSAAAVDDSFSSADGAVSRGSESSKWTDRLMRELMSNPTLLQQLQSSKLSPLPPTARGLWSTLAKTSSAGETANAKQEVFCLKSDMGSDVSRSNTHVANATGMPIWVVYSTDKMRMISMDVGTSQTFSTSCGYQQGAKQQKSVPRKVSEAELQETRDQLLVTKNTLEELQKECEFLESGMPLPTSPPRHPYSPCKLRVASSDLQQLMSTFGHVYYDFKVYCEKPPPKPPLNTDTFQTVGQLLQASNMELKMYDHLTDTSSSVTDNLTDLQTEKHFYTNGEMQSLTDMLESLKRKYSGLLSTPHDDL</sequence>
<evidence type="ECO:0000313" key="3">
    <source>
        <dbReference type="Proteomes" id="UP001591681"/>
    </source>
</evidence>
<dbReference type="PANTHER" id="PTHR14352:SF2">
    <property type="entry name" value="HAUS AUGMIN-LIKE COMPLEX SUBUNIT 7"/>
    <property type="match status" value="1"/>
</dbReference>
<keyword evidence="1" id="KW-0175">Coiled coil</keyword>
<evidence type="ECO:0000256" key="1">
    <source>
        <dbReference type="SAM" id="Coils"/>
    </source>
</evidence>
<name>A0ABD1KXZ8_9TELE</name>
<proteinExistence type="predicted"/>
<reference evidence="2 3" key="1">
    <citation type="submission" date="2024-09" db="EMBL/GenBank/DDBJ databases">
        <title>A chromosome-level genome assembly of Gray's grenadier anchovy, Coilia grayii.</title>
        <authorList>
            <person name="Fu Z."/>
        </authorList>
    </citation>
    <scope>NUCLEOTIDE SEQUENCE [LARGE SCALE GENOMIC DNA]</scope>
    <source>
        <strain evidence="2">G4</strain>
        <tissue evidence="2">Muscle</tissue>
    </source>
</reference>
<evidence type="ECO:0000313" key="2">
    <source>
        <dbReference type="EMBL" id="KAL2104012.1"/>
    </source>
</evidence>
<dbReference type="Proteomes" id="UP001591681">
    <property type="component" value="Unassembled WGS sequence"/>
</dbReference>